<organism evidence="3 4">
    <name type="scientific">Pyrocoelia pectoralis</name>
    <dbReference type="NCBI Taxonomy" id="417401"/>
    <lineage>
        <taxon>Eukaryota</taxon>
        <taxon>Metazoa</taxon>
        <taxon>Ecdysozoa</taxon>
        <taxon>Arthropoda</taxon>
        <taxon>Hexapoda</taxon>
        <taxon>Insecta</taxon>
        <taxon>Pterygota</taxon>
        <taxon>Neoptera</taxon>
        <taxon>Endopterygota</taxon>
        <taxon>Coleoptera</taxon>
        <taxon>Polyphaga</taxon>
        <taxon>Elateriformia</taxon>
        <taxon>Elateroidea</taxon>
        <taxon>Lampyridae</taxon>
        <taxon>Lampyrinae</taxon>
        <taxon>Pyrocoelia</taxon>
    </lineage>
</organism>
<dbReference type="Proteomes" id="UP001329430">
    <property type="component" value="Chromosome 2"/>
</dbReference>
<evidence type="ECO:0000259" key="2">
    <source>
        <dbReference type="Pfam" id="PF10260"/>
    </source>
</evidence>
<evidence type="ECO:0000313" key="4">
    <source>
        <dbReference type="Proteomes" id="UP001329430"/>
    </source>
</evidence>
<dbReference type="AlphaFoldDB" id="A0AAN7VPF0"/>
<keyword evidence="1" id="KW-0472">Membrane</keyword>
<dbReference type="InterPro" id="IPR019387">
    <property type="entry name" value="SAYSvFN_dom"/>
</dbReference>
<dbReference type="EMBL" id="JAVRBK010000002">
    <property type="protein sequence ID" value="KAK5648581.1"/>
    <property type="molecule type" value="Genomic_DNA"/>
</dbReference>
<gene>
    <name evidence="3" type="ORF">RI129_003473</name>
</gene>
<keyword evidence="1" id="KW-1133">Transmembrane helix</keyword>
<protein>
    <recommendedName>
        <fullName evidence="2">SAYSvFN domain-containing protein</fullName>
    </recommendedName>
</protein>
<keyword evidence="4" id="KW-1185">Reference proteome</keyword>
<feature type="domain" description="SAYSvFN" evidence="2">
    <location>
        <begin position="84"/>
        <end position="153"/>
    </location>
</feature>
<evidence type="ECO:0000313" key="3">
    <source>
        <dbReference type="EMBL" id="KAK5648581.1"/>
    </source>
</evidence>
<reference evidence="3 4" key="1">
    <citation type="journal article" date="2024" name="Insects">
        <title>An Improved Chromosome-Level Genome Assembly of the Firefly Pyrocoelia pectoralis.</title>
        <authorList>
            <person name="Fu X."/>
            <person name="Meyer-Rochow V.B."/>
            <person name="Ballantyne L."/>
            <person name="Zhu X."/>
        </authorList>
    </citation>
    <scope>NUCLEOTIDE SEQUENCE [LARGE SCALE GENOMIC DNA]</scope>
    <source>
        <strain evidence="3">XCY_ONT2</strain>
    </source>
</reference>
<dbReference type="InterPro" id="IPR039159">
    <property type="entry name" value="SAYSD1"/>
</dbReference>
<sequence length="161" mass="18763">MDAEKKLAEYRSRQRRQEHLYSLTGALQSFFTSPVTRRNTTSVMEQKLNEPLIIDEVSDEEEEEGDSVKNCSWSYLEMVTYLLYFILWCTVYFIFINLQFGIIYLILSALIGIYLNTRTSPKKRNEVSAYSVFNKNCKSIDGTLKAEQFEKEIRFGAIGVH</sequence>
<comment type="caution">
    <text evidence="3">The sequence shown here is derived from an EMBL/GenBank/DDBJ whole genome shotgun (WGS) entry which is preliminary data.</text>
</comment>
<feature type="transmembrane region" description="Helical" evidence="1">
    <location>
        <begin position="82"/>
        <end position="115"/>
    </location>
</feature>
<accession>A0AAN7VPF0</accession>
<keyword evidence="1" id="KW-0812">Transmembrane</keyword>
<proteinExistence type="predicted"/>
<evidence type="ECO:0000256" key="1">
    <source>
        <dbReference type="SAM" id="Phobius"/>
    </source>
</evidence>
<dbReference type="PANTHER" id="PTHR13527">
    <property type="entry name" value="SAYSVFN DOMAIN-CONTAINING PROTEIN 1"/>
    <property type="match status" value="1"/>
</dbReference>
<name>A0AAN7VPF0_9COLE</name>
<dbReference type="PANTHER" id="PTHR13527:SF0">
    <property type="entry name" value="SAYSVFN DOMAIN-CONTAINING PROTEIN 1"/>
    <property type="match status" value="1"/>
</dbReference>
<dbReference type="Pfam" id="PF10260">
    <property type="entry name" value="SAYSvFN"/>
    <property type="match status" value="1"/>
</dbReference>